<dbReference type="InterPro" id="IPR052721">
    <property type="entry name" value="ET_Amicyanin"/>
</dbReference>
<keyword evidence="5" id="KW-0249">Electron transport</keyword>
<dbReference type="InterPro" id="IPR002386">
    <property type="entry name" value="Amicyanin/Pseudoazurin"/>
</dbReference>
<evidence type="ECO:0000259" key="8">
    <source>
        <dbReference type="Pfam" id="PF00127"/>
    </source>
</evidence>
<evidence type="ECO:0000256" key="3">
    <source>
        <dbReference type="ARBA" id="ARBA00022723"/>
    </source>
</evidence>
<feature type="binding site" evidence="7">
    <location>
        <position position="109"/>
    </location>
    <ligand>
        <name>Cu cation</name>
        <dbReference type="ChEBI" id="CHEBI:23378"/>
    </ligand>
</feature>
<feature type="domain" description="Blue (type 1) copper" evidence="8">
    <location>
        <begin position="44"/>
        <end position="119"/>
    </location>
</feature>
<dbReference type="GO" id="GO:0005507">
    <property type="term" value="F:copper ion binding"/>
    <property type="evidence" value="ECO:0007669"/>
    <property type="project" value="InterPro"/>
</dbReference>
<gene>
    <name evidence="9" type="ORF">AVDCRST_MAG58-2655</name>
</gene>
<accession>A0A6J4R1C7</accession>
<dbReference type="Gene3D" id="2.60.40.420">
    <property type="entry name" value="Cupredoxins - blue copper proteins"/>
    <property type="match status" value="1"/>
</dbReference>
<sequence>MKRIILLLTVAALVVVSTLFVVSAVGAHKQPKAHKHPTRTVLIKNFRFQPANITIKRGTKVRWINRDSAPHTASALNPRRFDSGRLGKGQRYSHTFKSAGKKRYLCKIHPHMRGSVVVKR</sequence>
<feature type="binding site" evidence="7">
    <location>
        <position position="106"/>
    </location>
    <ligand>
        <name>Cu cation</name>
        <dbReference type="ChEBI" id="CHEBI:23378"/>
    </ligand>
</feature>
<dbReference type="PANTHER" id="PTHR36507:SF1">
    <property type="entry name" value="BLL1555 PROTEIN"/>
    <property type="match status" value="1"/>
</dbReference>
<dbReference type="PRINTS" id="PR00155">
    <property type="entry name" value="AMICYANIN"/>
</dbReference>
<name>A0A6J4R1C7_9ACTN</name>
<proteinExistence type="predicted"/>
<dbReference type="EMBL" id="CADCVF010000054">
    <property type="protein sequence ID" value="CAA9461351.1"/>
    <property type="molecule type" value="Genomic_DNA"/>
</dbReference>
<evidence type="ECO:0000256" key="6">
    <source>
        <dbReference type="ARBA" id="ARBA00023008"/>
    </source>
</evidence>
<keyword evidence="6 7" id="KW-0186">Copper</keyword>
<dbReference type="PANTHER" id="PTHR36507">
    <property type="entry name" value="BLL1555 PROTEIN"/>
    <property type="match status" value="1"/>
</dbReference>
<dbReference type="GO" id="GO:0009055">
    <property type="term" value="F:electron transfer activity"/>
    <property type="evidence" value="ECO:0007669"/>
    <property type="project" value="InterPro"/>
</dbReference>
<evidence type="ECO:0000256" key="4">
    <source>
        <dbReference type="ARBA" id="ARBA00022764"/>
    </source>
</evidence>
<keyword evidence="2" id="KW-0813">Transport</keyword>
<evidence type="ECO:0000313" key="9">
    <source>
        <dbReference type="EMBL" id="CAA9461351.1"/>
    </source>
</evidence>
<dbReference type="InterPro" id="IPR008972">
    <property type="entry name" value="Cupredoxin"/>
</dbReference>
<protein>
    <recommendedName>
        <fullName evidence="8">Blue (type 1) copper domain-containing protein</fullName>
    </recommendedName>
</protein>
<comment type="subcellular location">
    <subcellularLocation>
        <location evidence="1">Periplasm</location>
    </subcellularLocation>
</comment>
<keyword evidence="4" id="KW-0574">Periplasm</keyword>
<dbReference type="GO" id="GO:0042597">
    <property type="term" value="C:periplasmic space"/>
    <property type="evidence" value="ECO:0007669"/>
    <property type="project" value="UniProtKB-SubCell"/>
</dbReference>
<dbReference type="AlphaFoldDB" id="A0A6J4R1C7"/>
<organism evidence="9">
    <name type="scientific">uncultured Rubrobacteraceae bacterium</name>
    <dbReference type="NCBI Taxonomy" id="349277"/>
    <lineage>
        <taxon>Bacteria</taxon>
        <taxon>Bacillati</taxon>
        <taxon>Actinomycetota</taxon>
        <taxon>Rubrobacteria</taxon>
        <taxon>Rubrobacterales</taxon>
        <taxon>Rubrobacteraceae</taxon>
        <taxon>environmental samples</taxon>
    </lineage>
</organism>
<evidence type="ECO:0000256" key="1">
    <source>
        <dbReference type="ARBA" id="ARBA00004418"/>
    </source>
</evidence>
<dbReference type="InterPro" id="IPR000923">
    <property type="entry name" value="BlueCu_1"/>
</dbReference>
<evidence type="ECO:0000256" key="5">
    <source>
        <dbReference type="ARBA" id="ARBA00022982"/>
    </source>
</evidence>
<comment type="cofactor">
    <cofactor evidence="7">
        <name>Cu cation</name>
        <dbReference type="ChEBI" id="CHEBI:23378"/>
    </cofactor>
    <text evidence="7">Binds 1 copper ion per subunit.</text>
</comment>
<dbReference type="InterPro" id="IPR035668">
    <property type="entry name" value="Amicyanin"/>
</dbReference>
<evidence type="ECO:0000256" key="2">
    <source>
        <dbReference type="ARBA" id="ARBA00022448"/>
    </source>
</evidence>
<dbReference type="SUPFAM" id="SSF49503">
    <property type="entry name" value="Cupredoxins"/>
    <property type="match status" value="1"/>
</dbReference>
<dbReference type="CDD" id="cd13921">
    <property type="entry name" value="Amicyanin"/>
    <property type="match status" value="1"/>
</dbReference>
<feature type="binding site" evidence="7">
    <location>
        <position position="71"/>
    </location>
    <ligand>
        <name>Cu cation</name>
        <dbReference type="ChEBI" id="CHEBI:23378"/>
    </ligand>
</feature>
<dbReference type="Pfam" id="PF00127">
    <property type="entry name" value="Copper-bind"/>
    <property type="match status" value="1"/>
</dbReference>
<reference evidence="9" key="1">
    <citation type="submission" date="2020-02" db="EMBL/GenBank/DDBJ databases">
        <authorList>
            <person name="Meier V. D."/>
        </authorList>
    </citation>
    <scope>NUCLEOTIDE SEQUENCE</scope>
    <source>
        <strain evidence="9">AVDCRST_MAG58</strain>
    </source>
</reference>
<keyword evidence="3 7" id="KW-0479">Metal-binding</keyword>
<evidence type="ECO:0000256" key="7">
    <source>
        <dbReference type="PIRSR" id="PIRSR602386-1"/>
    </source>
</evidence>